<dbReference type="AlphaFoldDB" id="A0A3F2RQ92"/>
<dbReference type="OrthoDB" id="73937at2759"/>
<accession>A0A3F2RQ92</accession>
<dbReference type="Proteomes" id="UP000277300">
    <property type="component" value="Unassembled WGS sequence"/>
</dbReference>
<evidence type="ECO:0000313" key="3">
    <source>
        <dbReference type="EMBL" id="RLN61269.1"/>
    </source>
</evidence>
<feature type="signal peptide" evidence="1">
    <location>
        <begin position="1"/>
        <end position="18"/>
    </location>
</feature>
<dbReference type="EMBL" id="MBAD02001148">
    <property type="protein sequence ID" value="RLN57998.1"/>
    <property type="molecule type" value="Genomic_DNA"/>
</dbReference>
<dbReference type="EMBL" id="MBDO02000162">
    <property type="protein sequence ID" value="RLN61269.1"/>
    <property type="molecule type" value="Genomic_DNA"/>
</dbReference>
<feature type="chain" id="PRO_5036082255" evidence="1">
    <location>
        <begin position="19"/>
        <end position="390"/>
    </location>
</feature>
<reference evidence="4 5" key="1">
    <citation type="submission" date="2018-07" db="EMBL/GenBank/DDBJ databases">
        <title>Genome sequencing of oomycete isolates from Chile give support for New Zealand origin for Phytophthora kernoviae and make available the first Nothophytophthora sp. genome.</title>
        <authorList>
            <person name="Studholme D.J."/>
            <person name="Sanfuentes E."/>
            <person name="Panda P."/>
            <person name="Hill R."/>
            <person name="Sambles C."/>
            <person name="Grant M."/>
            <person name="Williams N.M."/>
            <person name="Mcdougal R.L."/>
        </authorList>
    </citation>
    <scope>NUCLEOTIDE SEQUENCE [LARGE SCALE GENOMIC DNA]</scope>
    <source>
        <strain evidence="3">Chile6</strain>
        <strain evidence="2">Chile7</strain>
    </source>
</reference>
<sequence length="390" mass="43480">MTSMSLVFLLLLLDSVAGGVDTVAERETAVTNFLNDRADWRPVCLYTFDDAAIGNATTVKNWVSGDACPFGDLRPDDELVTSLNAAPSFWQLGVHLAEDPHNDTTRTQLSSISSVSARDFFTMAAARNDTVDAAGVTFEMVLRRRAKANRSMTLFSIGNEFDGCVDPGFRLDVNEHQVFVFIYFLPVLEEGGEAGVEACYEQRLFSVDNSAACRLPPLLDPVERTPPVQITITLDPSTERGLWKTDFYMSYVDAETMQRKDCVVHDEQHPPNTQVLNKLVEGRYRLFLGNSPRNVTFPRQRRQLAPARDFRGLGNSNSPMNATERLRAMLKQKLMSISGPRLPKAMRIFGDNSVSLHVLGITFPPLSEDTPLAYLRSKLADFKEQTAPYA</sequence>
<comment type="caution">
    <text evidence="3">The sequence shown here is derived from an EMBL/GenBank/DDBJ whole genome shotgun (WGS) entry which is preliminary data.</text>
</comment>
<gene>
    <name evidence="2" type="ORF">BBJ29_003405</name>
    <name evidence="3" type="ORF">BBP00_00005493</name>
</gene>
<dbReference type="Proteomes" id="UP000284657">
    <property type="component" value="Unassembled WGS sequence"/>
</dbReference>
<keyword evidence="1" id="KW-0732">Signal</keyword>
<evidence type="ECO:0000313" key="2">
    <source>
        <dbReference type="EMBL" id="RLN57998.1"/>
    </source>
</evidence>
<evidence type="ECO:0000313" key="4">
    <source>
        <dbReference type="Proteomes" id="UP000277300"/>
    </source>
</evidence>
<name>A0A3F2RQ92_9STRA</name>
<protein>
    <submittedName>
        <fullName evidence="3">Uncharacterized protein</fullName>
    </submittedName>
</protein>
<proteinExistence type="predicted"/>
<evidence type="ECO:0000313" key="5">
    <source>
        <dbReference type="Proteomes" id="UP000284657"/>
    </source>
</evidence>
<organism evidence="3 4">
    <name type="scientific">Phytophthora kernoviae</name>
    <dbReference type="NCBI Taxonomy" id="325452"/>
    <lineage>
        <taxon>Eukaryota</taxon>
        <taxon>Sar</taxon>
        <taxon>Stramenopiles</taxon>
        <taxon>Oomycota</taxon>
        <taxon>Peronosporomycetes</taxon>
        <taxon>Peronosporales</taxon>
        <taxon>Peronosporaceae</taxon>
        <taxon>Phytophthora</taxon>
    </lineage>
</organism>
<evidence type="ECO:0000256" key="1">
    <source>
        <dbReference type="SAM" id="SignalP"/>
    </source>
</evidence>